<gene>
    <name evidence="1" type="ORF">A2126_01115</name>
</gene>
<sequence>MTEAERNTFAGKMFNVMIQESFGVDFPSTAYNASGNWHGIFQYLPGTWSRQYSQPAVGSNIWYKPAVDSGAPNRPPDVRDGIKDGDIYNPYAQVERTVWTWNGGETGKYQVGEWGPYNIWFGSESPFVCNVYPAKCAL</sequence>
<evidence type="ECO:0000313" key="1">
    <source>
        <dbReference type="EMBL" id="OGY22749.1"/>
    </source>
</evidence>
<accession>A0A1G1W504</accession>
<protein>
    <submittedName>
        <fullName evidence="1">Uncharacterized protein</fullName>
    </submittedName>
</protein>
<comment type="caution">
    <text evidence="1">The sequence shown here is derived from an EMBL/GenBank/DDBJ whole genome shotgun (WGS) entry which is preliminary data.</text>
</comment>
<dbReference type="Proteomes" id="UP000178493">
    <property type="component" value="Unassembled WGS sequence"/>
</dbReference>
<dbReference type="AlphaFoldDB" id="A0A1G1W504"/>
<dbReference type="EMBL" id="MHCO01000044">
    <property type="protein sequence ID" value="OGY22749.1"/>
    <property type="molecule type" value="Genomic_DNA"/>
</dbReference>
<evidence type="ECO:0000313" key="2">
    <source>
        <dbReference type="Proteomes" id="UP000178493"/>
    </source>
</evidence>
<reference evidence="1 2" key="1">
    <citation type="journal article" date="2016" name="Nat. Commun.">
        <title>Thousands of microbial genomes shed light on interconnected biogeochemical processes in an aquifer system.</title>
        <authorList>
            <person name="Anantharaman K."/>
            <person name="Brown C.T."/>
            <person name="Hug L.A."/>
            <person name="Sharon I."/>
            <person name="Castelle C.J."/>
            <person name="Probst A.J."/>
            <person name="Thomas B.C."/>
            <person name="Singh A."/>
            <person name="Wilkins M.J."/>
            <person name="Karaoz U."/>
            <person name="Brodie E.L."/>
            <person name="Williams K.H."/>
            <person name="Hubbard S.S."/>
            <person name="Banfield J.F."/>
        </authorList>
    </citation>
    <scope>NUCLEOTIDE SEQUENCE [LARGE SCALE GENOMIC DNA]</scope>
</reference>
<organism evidence="1 2">
    <name type="scientific">Candidatus Woykebacteria bacterium GWB1_45_5</name>
    <dbReference type="NCBI Taxonomy" id="1802592"/>
    <lineage>
        <taxon>Bacteria</taxon>
        <taxon>Candidatus Woykeibacteriota</taxon>
    </lineage>
</organism>
<proteinExistence type="predicted"/>
<name>A0A1G1W504_9BACT</name>